<protein>
    <submittedName>
        <fullName evidence="1">Uncharacterized protein</fullName>
    </submittedName>
</protein>
<proteinExistence type="predicted"/>
<gene>
    <name evidence="1" type="ORF">NCTC8105_05110</name>
</gene>
<accession>A0A377PRV9</accession>
<name>A0A377PRV9_HAFAL</name>
<evidence type="ECO:0000313" key="2">
    <source>
        <dbReference type="Proteomes" id="UP000254821"/>
    </source>
</evidence>
<dbReference type="EMBL" id="UGHP01000001">
    <property type="protein sequence ID" value="STQ82879.1"/>
    <property type="molecule type" value="Genomic_DNA"/>
</dbReference>
<dbReference type="Proteomes" id="UP000254821">
    <property type="component" value="Unassembled WGS sequence"/>
</dbReference>
<dbReference type="AlphaFoldDB" id="A0A377PRV9"/>
<organism evidence="1 2">
    <name type="scientific">Hafnia alvei</name>
    <dbReference type="NCBI Taxonomy" id="569"/>
    <lineage>
        <taxon>Bacteria</taxon>
        <taxon>Pseudomonadati</taxon>
        <taxon>Pseudomonadota</taxon>
        <taxon>Gammaproteobacteria</taxon>
        <taxon>Enterobacterales</taxon>
        <taxon>Hafniaceae</taxon>
        <taxon>Hafnia</taxon>
    </lineage>
</organism>
<evidence type="ECO:0000313" key="1">
    <source>
        <dbReference type="EMBL" id="STQ82879.1"/>
    </source>
</evidence>
<sequence length="91" mass="9829">MDFTVIHDNLSYLLWGQFPDGPLGGRCVNAGNEPDCRADFCRVGHAVGDLLGDVAGLAGRDLGDGAGIFPRYSGYHADLLDLLPSPDRLWR</sequence>
<reference evidence="1 2" key="1">
    <citation type="submission" date="2018-06" db="EMBL/GenBank/DDBJ databases">
        <authorList>
            <consortium name="Pathogen Informatics"/>
            <person name="Doyle S."/>
        </authorList>
    </citation>
    <scope>NUCLEOTIDE SEQUENCE [LARGE SCALE GENOMIC DNA]</scope>
    <source>
        <strain evidence="1 2">NCTC8105</strain>
    </source>
</reference>